<comment type="caution">
    <text evidence="12">The sequence shown here is derived from an EMBL/GenBank/DDBJ whole genome shotgun (WGS) entry which is preliminary data.</text>
</comment>
<comment type="similarity">
    <text evidence="8">Belongs to the two pore domain potassium channel (TC 1.A.1.8) family.</text>
</comment>
<keyword evidence="7 8" id="KW-0407">Ion channel</keyword>
<feature type="transmembrane region" description="Helical" evidence="10">
    <location>
        <begin position="29"/>
        <end position="47"/>
    </location>
</feature>
<reference evidence="12" key="1">
    <citation type="submission" date="2023-10" db="EMBL/GenBank/DDBJ databases">
        <title>Genome assembly of Pristionchus species.</title>
        <authorList>
            <person name="Yoshida K."/>
            <person name="Sommer R.J."/>
        </authorList>
    </citation>
    <scope>NUCLEOTIDE SEQUENCE</scope>
    <source>
        <strain evidence="12">RS5133</strain>
    </source>
</reference>
<evidence type="ECO:0000256" key="10">
    <source>
        <dbReference type="SAM" id="Phobius"/>
    </source>
</evidence>
<feature type="region of interest" description="Disordered" evidence="9">
    <location>
        <begin position="292"/>
        <end position="369"/>
    </location>
</feature>
<name>A0AAV5W6I4_9BILA</name>
<feature type="non-terminal residue" evidence="12">
    <location>
        <position position="369"/>
    </location>
</feature>
<dbReference type="GO" id="GO:0005886">
    <property type="term" value="C:plasma membrane"/>
    <property type="evidence" value="ECO:0007669"/>
    <property type="project" value="TreeGrafter"/>
</dbReference>
<dbReference type="InterPro" id="IPR013099">
    <property type="entry name" value="K_chnl_dom"/>
</dbReference>
<dbReference type="GO" id="GO:0022841">
    <property type="term" value="F:potassium ion leak channel activity"/>
    <property type="evidence" value="ECO:0007669"/>
    <property type="project" value="TreeGrafter"/>
</dbReference>
<dbReference type="PRINTS" id="PR01333">
    <property type="entry name" value="2POREKCHANEL"/>
</dbReference>
<feature type="domain" description="Potassium channel" evidence="11">
    <location>
        <begin position="22"/>
        <end position="84"/>
    </location>
</feature>
<dbReference type="EMBL" id="BTSY01000005">
    <property type="protein sequence ID" value="GMT26333.1"/>
    <property type="molecule type" value="Genomic_DNA"/>
</dbReference>
<keyword evidence="3 8" id="KW-0812">Transmembrane</keyword>
<evidence type="ECO:0000256" key="7">
    <source>
        <dbReference type="ARBA" id="ARBA00023303"/>
    </source>
</evidence>
<dbReference type="Pfam" id="PF07885">
    <property type="entry name" value="Ion_trans_2"/>
    <property type="match status" value="2"/>
</dbReference>
<dbReference type="GO" id="GO:0015271">
    <property type="term" value="F:outward rectifier potassium channel activity"/>
    <property type="evidence" value="ECO:0007669"/>
    <property type="project" value="TreeGrafter"/>
</dbReference>
<protein>
    <recommendedName>
        <fullName evidence="11">Potassium channel domain-containing protein</fullName>
    </recommendedName>
</protein>
<evidence type="ECO:0000256" key="9">
    <source>
        <dbReference type="SAM" id="MobiDB-lite"/>
    </source>
</evidence>
<evidence type="ECO:0000259" key="11">
    <source>
        <dbReference type="Pfam" id="PF07885"/>
    </source>
</evidence>
<evidence type="ECO:0000256" key="2">
    <source>
        <dbReference type="ARBA" id="ARBA00022448"/>
    </source>
</evidence>
<feature type="transmembrane region" description="Helical" evidence="10">
    <location>
        <begin position="59"/>
        <end position="79"/>
    </location>
</feature>
<keyword evidence="2 8" id="KW-0813">Transport</keyword>
<organism evidence="12 13">
    <name type="scientific">Pristionchus fissidentatus</name>
    <dbReference type="NCBI Taxonomy" id="1538716"/>
    <lineage>
        <taxon>Eukaryota</taxon>
        <taxon>Metazoa</taxon>
        <taxon>Ecdysozoa</taxon>
        <taxon>Nematoda</taxon>
        <taxon>Chromadorea</taxon>
        <taxon>Rhabditida</taxon>
        <taxon>Rhabditina</taxon>
        <taxon>Diplogasteromorpha</taxon>
        <taxon>Diplogasteroidea</taxon>
        <taxon>Neodiplogasteridae</taxon>
        <taxon>Pristionchus</taxon>
    </lineage>
</organism>
<dbReference type="AlphaFoldDB" id="A0AAV5W6I4"/>
<feature type="transmembrane region" description="Helical" evidence="10">
    <location>
        <begin position="162"/>
        <end position="189"/>
    </location>
</feature>
<evidence type="ECO:0000256" key="6">
    <source>
        <dbReference type="ARBA" id="ARBA00023136"/>
    </source>
</evidence>
<evidence type="ECO:0000256" key="3">
    <source>
        <dbReference type="ARBA" id="ARBA00022692"/>
    </source>
</evidence>
<evidence type="ECO:0000313" key="12">
    <source>
        <dbReference type="EMBL" id="GMT26333.1"/>
    </source>
</evidence>
<evidence type="ECO:0000256" key="8">
    <source>
        <dbReference type="RuleBase" id="RU003857"/>
    </source>
</evidence>
<gene>
    <name evidence="12" type="ORF">PFISCL1PPCAC_17630</name>
</gene>
<dbReference type="SUPFAM" id="SSF81324">
    <property type="entry name" value="Voltage-gated potassium channels"/>
    <property type="match status" value="2"/>
</dbReference>
<feature type="compositionally biased region" description="Basic and acidic residues" evidence="9">
    <location>
        <begin position="323"/>
        <end position="336"/>
    </location>
</feature>
<proteinExistence type="inferred from homology"/>
<feature type="transmembrane region" description="Helical" evidence="10">
    <location>
        <begin position="137"/>
        <end position="156"/>
    </location>
</feature>
<comment type="subcellular location">
    <subcellularLocation>
        <location evidence="1">Membrane</location>
        <topology evidence="1">Multi-pass membrane protein</topology>
    </subcellularLocation>
</comment>
<keyword evidence="13" id="KW-1185">Reference proteome</keyword>
<dbReference type="InterPro" id="IPR003280">
    <property type="entry name" value="2pore_dom_K_chnl"/>
</dbReference>
<evidence type="ECO:0000256" key="4">
    <source>
        <dbReference type="ARBA" id="ARBA00022989"/>
    </source>
</evidence>
<feature type="non-terminal residue" evidence="12">
    <location>
        <position position="1"/>
    </location>
</feature>
<keyword evidence="6 10" id="KW-0472">Membrane</keyword>
<keyword evidence="4 10" id="KW-1133">Transmembrane helix</keyword>
<dbReference type="GO" id="GO:0030322">
    <property type="term" value="P:stabilization of membrane potential"/>
    <property type="evidence" value="ECO:0007669"/>
    <property type="project" value="TreeGrafter"/>
</dbReference>
<evidence type="ECO:0000256" key="1">
    <source>
        <dbReference type="ARBA" id="ARBA00004141"/>
    </source>
</evidence>
<accession>A0AAV5W6I4</accession>
<dbReference type="PANTHER" id="PTHR11003:SF69">
    <property type="entry name" value="POTASSIUM CHANNEL DOMAIN-CONTAINING PROTEIN"/>
    <property type="match status" value="1"/>
</dbReference>
<sequence>LLNQSHSKIAFILSQNCMQEEEDTFRHEWSYKTAALYGFGILTTLGYGKIEPRTRNGRIFAVIYGFFGIPLTVILLTNIGRYIEQVAIRCRRFCLRVRFFINDEDDTISGSTLFCLVLVYLIAGAILIPLLEGEFDFFNGIYFAFICLTAIEYGDLVPENNWFVPVVIVYVCIGLAISTIALDIGSIYVRKLHYLGSKIRNIANIRIWFGSRDLRVHELVNAVGHNIGLQENLINDIDLDYLVHVAIQVKEGRLLQIPQTHIVEGIWPPELVPLFIKEGNFPDFVDSEEILNRDDDELKTPPPIPPNKRRNTVRFEDEEEREAEQRLKKISIDREQQAPSPPSVLELKEEEAEVKIEEVDETNSLISQP</sequence>
<feature type="domain" description="Potassium channel" evidence="11">
    <location>
        <begin position="117"/>
        <end position="189"/>
    </location>
</feature>
<dbReference type="PANTHER" id="PTHR11003">
    <property type="entry name" value="POTASSIUM CHANNEL, SUBFAMILY K"/>
    <property type="match status" value="1"/>
</dbReference>
<evidence type="ECO:0000256" key="5">
    <source>
        <dbReference type="ARBA" id="ARBA00023065"/>
    </source>
</evidence>
<dbReference type="Gene3D" id="1.10.287.70">
    <property type="match status" value="1"/>
</dbReference>
<keyword evidence="5 8" id="KW-0406">Ion transport</keyword>
<feature type="transmembrane region" description="Helical" evidence="10">
    <location>
        <begin position="108"/>
        <end position="130"/>
    </location>
</feature>
<dbReference type="Proteomes" id="UP001432322">
    <property type="component" value="Unassembled WGS sequence"/>
</dbReference>
<evidence type="ECO:0000313" key="13">
    <source>
        <dbReference type="Proteomes" id="UP001432322"/>
    </source>
</evidence>